<dbReference type="Proteomes" id="UP000675881">
    <property type="component" value="Chromosome 3"/>
</dbReference>
<dbReference type="InterPro" id="IPR050821">
    <property type="entry name" value="Cytosolic_carboxypeptidase"/>
</dbReference>
<reference evidence="6" key="1">
    <citation type="submission" date="2021-02" db="EMBL/GenBank/DDBJ databases">
        <authorList>
            <person name="Bekaert M."/>
        </authorList>
    </citation>
    <scope>NUCLEOTIDE SEQUENCE</scope>
    <source>
        <strain evidence="6">IoA-00</strain>
    </source>
</reference>
<comment type="similarity">
    <text evidence="2 3">Belongs to the peptidase M14 family.</text>
</comment>
<dbReference type="OrthoDB" id="10253041at2759"/>
<feature type="compositionally biased region" description="Basic and acidic residues" evidence="4">
    <location>
        <begin position="453"/>
        <end position="463"/>
    </location>
</feature>
<evidence type="ECO:0000256" key="1">
    <source>
        <dbReference type="ARBA" id="ARBA00001947"/>
    </source>
</evidence>
<dbReference type="Gene3D" id="3.40.630.10">
    <property type="entry name" value="Zn peptidases"/>
    <property type="match status" value="1"/>
</dbReference>
<dbReference type="GO" id="GO:0006508">
    <property type="term" value="P:proteolysis"/>
    <property type="evidence" value="ECO:0007669"/>
    <property type="project" value="InterPro"/>
</dbReference>
<dbReference type="InterPro" id="IPR000834">
    <property type="entry name" value="Peptidase_M14"/>
</dbReference>
<evidence type="ECO:0000256" key="2">
    <source>
        <dbReference type="ARBA" id="ARBA00005988"/>
    </source>
</evidence>
<proteinExistence type="inferred from homology"/>
<name>A0A7R8H6L5_LEPSM</name>
<organism evidence="6 7">
    <name type="scientific">Lepeophtheirus salmonis</name>
    <name type="common">Salmon louse</name>
    <name type="synonym">Caligus salmonis</name>
    <dbReference type="NCBI Taxonomy" id="72036"/>
    <lineage>
        <taxon>Eukaryota</taxon>
        <taxon>Metazoa</taxon>
        <taxon>Ecdysozoa</taxon>
        <taxon>Arthropoda</taxon>
        <taxon>Crustacea</taxon>
        <taxon>Multicrustacea</taxon>
        <taxon>Hexanauplia</taxon>
        <taxon>Copepoda</taxon>
        <taxon>Siphonostomatoida</taxon>
        <taxon>Caligidae</taxon>
        <taxon>Lepeophtheirus</taxon>
    </lineage>
</organism>
<dbReference type="EMBL" id="HG994582">
    <property type="protein sequence ID" value="CAF2899267.1"/>
    <property type="molecule type" value="Genomic_DNA"/>
</dbReference>
<dbReference type="AlphaFoldDB" id="A0A7R8H6L5"/>
<dbReference type="PANTHER" id="PTHR12756">
    <property type="entry name" value="CYTOSOLIC CARBOXYPEPTIDASE"/>
    <property type="match status" value="1"/>
</dbReference>
<keyword evidence="7" id="KW-1185">Reference proteome</keyword>
<evidence type="ECO:0000256" key="4">
    <source>
        <dbReference type="SAM" id="MobiDB-lite"/>
    </source>
</evidence>
<keyword evidence="6" id="KW-0645">Protease</keyword>
<dbReference type="PANTHER" id="PTHR12756:SF9">
    <property type="entry name" value="CYTOSOLIC CARBOXYPEPTIDASE 6"/>
    <property type="match status" value="1"/>
</dbReference>
<feature type="active site" description="Proton donor/acceptor" evidence="3">
    <location>
        <position position="287"/>
    </location>
</feature>
<evidence type="ECO:0000259" key="5">
    <source>
        <dbReference type="PROSITE" id="PS52035"/>
    </source>
</evidence>
<dbReference type="SUPFAM" id="SSF53187">
    <property type="entry name" value="Zn-dependent exopeptidases"/>
    <property type="match status" value="1"/>
</dbReference>
<dbReference type="PROSITE" id="PS52035">
    <property type="entry name" value="PEPTIDASE_M14"/>
    <property type="match status" value="1"/>
</dbReference>
<dbReference type="Pfam" id="PF00246">
    <property type="entry name" value="Peptidase_M14"/>
    <property type="match status" value="1"/>
</dbReference>
<evidence type="ECO:0000313" key="7">
    <source>
        <dbReference type="Proteomes" id="UP000675881"/>
    </source>
</evidence>
<feature type="domain" description="Peptidase M14" evidence="5">
    <location>
        <begin position="9"/>
        <end position="328"/>
    </location>
</feature>
<sequence>MAKLDFEKVVYPIDVDNKVYIENLLSSSYEHLKIETLCKTVDNRECKILTITNIENFAKVAETADILSSISDSKKKSKSRKDDTTDEFDTDDIIKDEEEDNDYYEDDVRVIFIMGRQSASDSLSSFIIQGLIDFLTSSHSIAEALRKRLIFKIIPIMNPDGVFYGNSRTNAIGQDLNRLWNNTNKYTSPSIHKAKKLIVSLDKVGLLDMVIDIHAHASLLGLFITGNSYSDVYRFERHIVFPKFLAKNCVEMNLENNKYNEDPLMEGTARRYLTSVLSSEVNVYSLEASVYGYASPEIDDGEKRIYTFNNEQYSRIGQNVCRALWDYYKIIGFIPMDGFDGSSSHGKINLYSFNLLRMREIDLQRQQAFLTEEQEQENYFPSEYSSPGSNESISPRLKISITPIEHFFDDHQVRRSSCPKASSITTYRISPRKIHIPLYSKNIPPAPLNKRPPSSDKIKRRPSDFTLTFNPSIRSNTLESNLSTASKDIIPIGEDLLQEEHPKDLRYKRKITLRPPSHIDTGS</sequence>
<feature type="region of interest" description="Disordered" evidence="4">
    <location>
        <begin position="440"/>
        <end position="463"/>
    </location>
</feature>
<protein>
    <submittedName>
        <fullName evidence="6">AGBL4</fullName>
        <ecNumber evidence="6">3.4.17.24</ecNumber>
    </submittedName>
</protein>
<dbReference type="GO" id="GO:0008270">
    <property type="term" value="F:zinc ion binding"/>
    <property type="evidence" value="ECO:0007669"/>
    <property type="project" value="InterPro"/>
</dbReference>
<evidence type="ECO:0000256" key="3">
    <source>
        <dbReference type="PROSITE-ProRule" id="PRU01379"/>
    </source>
</evidence>
<keyword evidence="6" id="KW-0378">Hydrolase</keyword>
<accession>A0A7R8H6L5</accession>
<evidence type="ECO:0000313" key="6">
    <source>
        <dbReference type="EMBL" id="CAF2899267.1"/>
    </source>
</evidence>
<keyword evidence="6" id="KW-0121">Carboxypeptidase</keyword>
<dbReference type="EC" id="3.4.17.24" evidence="6"/>
<dbReference type="GO" id="GO:0004181">
    <property type="term" value="F:metallocarboxypeptidase activity"/>
    <property type="evidence" value="ECO:0007669"/>
    <property type="project" value="InterPro"/>
</dbReference>
<comment type="cofactor">
    <cofactor evidence="1">
        <name>Zn(2+)</name>
        <dbReference type="ChEBI" id="CHEBI:29105"/>
    </cofactor>
</comment>
<gene>
    <name evidence="6" type="ORF">LSAA_7445</name>
</gene>